<feature type="compositionally biased region" description="Low complexity" evidence="7">
    <location>
        <begin position="720"/>
        <end position="734"/>
    </location>
</feature>
<feature type="region of interest" description="Disordered" evidence="7">
    <location>
        <begin position="926"/>
        <end position="1018"/>
    </location>
</feature>
<evidence type="ECO:0000256" key="3">
    <source>
        <dbReference type="ARBA" id="ARBA00023054"/>
    </source>
</evidence>
<feature type="compositionally biased region" description="Low complexity" evidence="7">
    <location>
        <begin position="931"/>
        <end position="955"/>
    </location>
</feature>
<feature type="compositionally biased region" description="Low complexity" evidence="7">
    <location>
        <begin position="173"/>
        <end position="193"/>
    </location>
</feature>
<feature type="compositionally biased region" description="Low complexity" evidence="7">
    <location>
        <begin position="871"/>
        <end position="880"/>
    </location>
</feature>
<keyword evidence="5" id="KW-0804">Transcription</keyword>
<sequence>MMQTYCFPRDKAAKYLNVSVNLLKRICRDNRIERWPYRKLQSLDHLIKNAQEQAHADPKGAKEIIEELQHLKLEIYANPDLELDDRVKKLRQVNYKNDYRQRCHSDRHEHPGRGSRKQPPPPADMEGAMVAAFASMQEQELEQMQDDEQRDEEEEEQQEQEQAWEHEHEEEQQQQQQLQQRHQQEQQQQQLQQRHQEERQRQEARRQEQEEQQQRQDEQQQKQEEQQQRQEQQQQQQQQQQRQEEQQQQQEEQQQRQEQQQQRQEEQQQKQEGQQQRQEEQQQRQEQQQQRQEQQQQQAQGKREGRRGQSYSGGFKPEAGPGCNAQNFQASAEQGLFGVTRAPQQQQQEQRSSSPPTRAAGNASLRSRNASKGSANRSRTPTFDGTSLSLAQGKQGGPAPSATDEILPRAGSGVPGHSCFQSTLQGTFGGDFVSEDGCIDGQPYEPEMVVRLNTGGEERTLKRSSLAKVFHLPIQAAADQLDMGQTWLKKICRDFSIERWPYRKLQSLDHLIRSVEEQSISDPVGANDIIRELRQIKKEIYQNPDAKLDDKIKRLRQANYKLEYKQRHNDSSPMTTGNGNGGGGMSGTIEKQRSQQPGGAGLQYAMAQAHAQFMKKREQDTLKGSLQEASAMLKQGKMPTMEQLQALMQHQKEQQKQQEPQQKQDPASEQQQQQQQQTDPQNPMQGLPSQPPPHLVDPGAGQELLKHLGLPGMEVGKAGPGQPQLGLPNPLLAGCPPQIPPLDQDALLKSLLGGLSSPAAGGIAPLPPDLLQGALAPLPTGTTSQPQQPAAAAAAAAAAAVAAAAVQPGSSSSSSSPWAALGLPLLGQDLLQPPPAMQPPLHGQGRVKEEPVPLQVPESLQPLLASLQPLTTQQLQQQQQQGGGRTALRKGLRSRRQRRRLPNLFLVQDILGMGAFAHAPAGVEEQCLRSQQPQQGQQPQQQQQPPQQGLQHQLQYPEQPHASATIATPALGPDHKTGQASDLVSPTTALKGSRATPSDLPFPYERPPPPSMTGSDAGGLGMIDVPEAAHLQGAGAPQHHQVPLLSQLPAPSPEAVSIAPAALPHPSFEVPQTRGPDPFSWAPASLLPQPEGVGQGAIYGTRQATELLHQQQQQQQQEQQQQEEDELLGLFIQDPQEHVQPQQGIKRSREGEGVGAGAAEAAKHNLGKAAAVSGGDGEYAWGGKHARLDAAHLLE</sequence>
<feature type="compositionally biased region" description="Polar residues" evidence="7">
    <location>
        <begin position="978"/>
        <end position="990"/>
    </location>
</feature>
<evidence type="ECO:0000256" key="7">
    <source>
        <dbReference type="SAM" id="MobiDB-lite"/>
    </source>
</evidence>
<feature type="domain" description="RWP-RK" evidence="8">
    <location>
        <begin position="1"/>
        <end position="64"/>
    </location>
</feature>
<evidence type="ECO:0000256" key="6">
    <source>
        <dbReference type="ARBA" id="ARBA00023242"/>
    </source>
</evidence>
<dbReference type="Pfam" id="PF02042">
    <property type="entry name" value="RWP-RK"/>
    <property type="match status" value="2"/>
</dbReference>
<feature type="compositionally biased region" description="Low complexity" evidence="7">
    <location>
        <begin position="284"/>
        <end position="300"/>
    </location>
</feature>
<protein>
    <recommendedName>
        <fullName evidence="8">RWP-RK domain-containing protein</fullName>
    </recommendedName>
</protein>
<proteinExistence type="predicted"/>
<feature type="compositionally biased region" description="Low complexity" evidence="7">
    <location>
        <begin position="247"/>
        <end position="262"/>
    </location>
</feature>
<dbReference type="InterPro" id="IPR003035">
    <property type="entry name" value="RWP-RK_dom"/>
</dbReference>
<dbReference type="Proteomes" id="UP000815325">
    <property type="component" value="Unassembled WGS sequence"/>
</dbReference>
<name>A0ABQ7GB03_DUNSA</name>
<feature type="compositionally biased region" description="Polar residues" evidence="7">
    <location>
        <begin position="364"/>
        <end position="392"/>
    </location>
</feature>
<feature type="compositionally biased region" description="Low complexity" evidence="7">
    <location>
        <begin position="657"/>
        <end position="685"/>
    </location>
</feature>
<feature type="region of interest" description="Disordered" evidence="7">
    <location>
        <begin position="871"/>
        <end position="895"/>
    </location>
</feature>
<evidence type="ECO:0000256" key="4">
    <source>
        <dbReference type="ARBA" id="ARBA00023125"/>
    </source>
</evidence>
<dbReference type="PROSITE" id="PS51519">
    <property type="entry name" value="RWP_RK"/>
    <property type="match status" value="2"/>
</dbReference>
<comment type="caution">
    <text evidence="9">The sequence shown here is derived from an EMBL/GenBank/DDBJ whole genome shotgun (WGS) entry which is preliminary data.</text>
</comment>
<keyword evidence="2" id="KW-0805">Transcription regulation</keyword>
<feature type="region of interest" description="Disordered" evidence="7">
    <location>
        <begin position="1137"/>
        <end position="1160"/>
    </location>
</feature>
<dbReference type="InterPro" id="IPR044607">
    <property type="entry name" value="RKD-like"/>
</dbReference>
<feature type="compositionally biased region" description="Low complexity" evidence="7">
    <location>
        <begin position="343"/>
        <end position="356"/>
    </location>
</feature>
<feature type="region of interest" description="Disordered" evidence="7">
    <location>
        <begin position="97"/>
        <end position="125"/>
    </location>
</feature>
<evidence type="ECO:0000259" key="8">
    <source>
        <dbReference type="PROSITE" id="PS51519"/>
    </source>
</evidence>
<feature type="region of interest" description="Disordered" evidence="7">
    <location>
        <begin position="565"/>
        <end position="602"/>
    </location>
</feature>
<keyword evidence="6" id="KW-0539">Nucleus</keyword>
<evidence type="ECO:0000313" key="10">
    <source>
        <dbReference type="Proteomes" id="UP000815325"/>
    </source>
</evidence>
<evidence type="ECO:0000313" key="9">
    <source>
        <dbReference type="EMBL" id="KAF5831783.1"/>
    </source>
</evidence>
<feature type="compositionally biased region" description="Basic and acidic residues" evidence="7">
    <location>
        <begin position="97"/>
        <end position="112"/>
    </location>
</feature>
<feature type="region of interest" description="Disordered" evidence="7">
    <location>
        <begin position="138"/>
        <end position="228"/>
    </location>
</feature>
<keyword evidence="3" id="KW-0175">Coiled coil</keyword>
<reference evidence="9" key="1">
    <citation type="submission" date="2017-08" db="EMBL/GenBank/DDBJ databases">
        <authorList>
            <person name="Polle J.E."/>
            <person name="Barry K."/>
            <person name="Cushman J."/>
            <person name="Schmutz J."/>
            <person name="Tran D."/>
            <person name="Hathwaick L.T."/>
            <person name="Yim W.C."/>
            <person name="Jenkins J."/>
            <person name="Mckie-Krisberg Z.M."/>
            <person name="Prochnik S."/>
            <person name="Lindquist E."/>
            <person name="Dockter R.B."/>
            <person name="Adam C."/>
            <person name="Molina H."/>
            <person name="Bunkerborg J."/>
            <person name="Jin E."/>
            <person name="Buchheim M."/>
            <person name="Magnuson J."/>
        </authorList>
    </citation>
    <scope>NUCLEOTIDE SEQUENCE</scope>
    <source>
        <strain evidence="9">CCAP 19/18</strain>
    </source>
</reference>
<feature type="region of interest" description="Disordered" evidence="7">
    <location>
        <begin position="247"/>
        <end position="415"/>
    </location>
</feature>
<feature type="region of interest" description="Disordered" evidence="7">
    <location>
        <begin position="647"/>
        <end position="738"/>
    </location>
</feature>
<comment type="function">
    <text evidence="1">Putative transcription factor.</text>
</comment>
<dbReference type="PANTHER" id="PTHR46373:SF2">
    <property type="entry name" value="RWP-RK DOMAIN-CONTAINING PROTEIN"/>
    <property type="match status" value="1"/>
</dbReference>
<feature type="domain" description="RWP-RK" evidence="8">
    <location>
        <begin position="444"/>
        <end position="529"/>
    </location>
</feature>
<evidence type="ECO:0000256" key="1">
    <source>
        <dbReference type="ARBA" id="ARBA00004049"/>
    </source>
</evidence>
<dbReference type="EMBL" id="MU069922">
    <property type="protein sequence ID" value="KAF5831783.1"/>
    <property type="molecule type" value="Genomic_DNA"/>
</dbReference>
<gene>
    <name evidence="9" type="ORF">DUNSADRAFT_12594</name>
</gene>
<evidence type="ECO:0000256" key="5">
    <source>
        <dbReference type="ARBA" id="ARBA00023163"/>
    </source>
</evidence>
<feature type="compositionally biased region" description="Basic and acidic residues" evidence="7">
    <location>
        <begin position="194"/>
        <end position="228"/>
    </location>
</feature>
<feature type="compositionally biased region" description="Acidic residues" evidence="7">
    <location>
        <begin position="139"/>
        <end position="159"/>
    </location>
</feature>
<accession>A0ABQ7GB03</accession>
<keyword evidence="10" id="KW-1185">Reference proteome</keyword>
<evidence type="ECO:0000256" key="2">
    <source>
        <dbReference type="ARBA" id="ARBA00023015"/>
    </source>
</evidence>
<organism evidence="9 10">
    <name type="scientific">Dunaliella salina</name>
    <name type="common">Green alga</name>
    <name type="synonym">Protococcus salinus</name>
    <dbReference type="NCBI Taxonomy" id="3046"/>
    <lineage>
        <taxon>Eukaryota</taxon>
        <taxon>Viridiplantae</taxon>
        <taxon>Chlorophyta</taxon>
        <taxon>core chlorophytes</taxon>
        <taxon>Chlorophyceae</taxon>
        <taxon>CS clade</taxon>
        <taxon>Chlamydomonadales</taxon>
        <taxon>Dunaliellaceae</taxon>
        <taxon>Dunaliella</taxon>
    </lineage>
</organism>
<keyword evidence="4" id="KW-0238">DNA-binding</keyword>
<dbReference type="PANTHER" id="PTHR46373">
    <property type="entry name" value="PROTEIN RKD4"/>
    <property type="match status" value="1"/>
</dbReference>